<name>A0A347ZVF3_9CHLR</name>
<evidence type="ECO:0000313" key="2">
    <source>
        <dbReference type="EMBL" id="REG06981.1"/>
    </source>
</evidence>
<reference evidence="2 3" key="1">
    <citation type="submission" date="2018-08" db="EMBL/GenBank/DDBJ databases">
        <title>Genomic Encyclopedia of Type Strains, Phase IV (KMG-IV): sequencing the most valuable type-strain genomes for metagenomic binning, comparative biology and taxonomic classification.</title>
        <authorList>
            <person name="Goeker M."/>
        </authorList>
    </citation>
    <scope>NUCLEOTIDE SEQUENCE [LARGE SCALE GENOMIC DNA]</scope>
    <source>
        <strain evidence="2 3">DSM 23923</strain>
    </source>
</reference>
<dbReference type="Gene3D" id="3.40.630.30">
    <property type="match status" value="1"/>
</dbReference>
<evidence type="ECO:0000259" key="1">
    <source>
        <dbReference type="PROSITE" id="PS51186"/>
    </source>
</evidence>
<dbReference type="AlphaFoldDB" id="A0A347ZVF3"/>
<proteinExistence type="predicted"/>
<dbReference type="OrthoDB" id="9798006at2"/>
<dbReference type="Pfam" id="PF13420">
    <property type="entry name" value="Acetyltransf_4"/>
    <property type="match status" value="1"/>
</dbReference>
<keyword evidence="3" id="KW-1185">Reference proteome</keyword>
<evidence type="ECO:0000313" key="3">
    <source>
        <dbReference type="Proteomes" id="UP000256388"/>
    </source>
</evidence>
<dbReference type="SUPFAM" id="SSF55729">
    <property type="entry name" value="Acyl-CoA N-acyltransferases (Nat)"/>
    <property type="match status" value="1"/>
</dbReference>
<feature type="domain" description="N-acetyltransferase" evidence="1">
    <location>
        <begin position="4"/>
        <end position="165"/>
    </location>
</feature>
<accession>A0A347ZVF3</accession>
<dbReference type="EMBL" id="QUMS01000003">
    <property type="protein sequence ID" value="REG06981.1"/>
    <property type="molecule type" value="Genomic_DNA"/>
</dbReference>
<gene>
    <name evidence="2" type="ORF">DFR64_2183</name>
</gene>
<dbReference type="RefSeq" id="WP_116225463.1">
    <property type="nucleotide sequence ID" value="NZ_AP018437.1"/>
</dbReference>
<dbReference type="PROSITE" id="PS51186">
    <property type="entry name" value="GNAT"/>
    <property type="match status" value="1"/>
</dbReference>
<keyword evidence="2" id="KW-0808">Transferase</keyword>
<sequence length="196" mass="22824">MPHINIRLVREADSTRILEIYRPYVEETAISFEYEVPTQAEFAERIRSVAREYPYLVYTIDESIIAYAYAHRHMERAAYQWNATLSVYVDSAYQRQGIGKQLYACLMEILKLQNIHNVYGIVKTPNPNSEKLHESFGFRRIGIYRQTGFKQGVWHDVTWFEKSIRDHEANPHAFIPIGDIDPQAIAAILARYGHSS</sequence>
<dbReference type="CDD" id="cd04301">
    <property type="entry name" value="NAT_SF"/>
    <property type="match status" value="1"/>
</dbReference>
<dbReference type="InterPro" id="IPR000182">
    <property type="entry name" value="GNAT_dom"/>
</dbReference>
<comment type="caution">
    <text evidence="2">The sequence shown here is derived from an EMBL/GenBank/DDBJ whole genome shotgun (WGS) entry which is preliminary data.</text>
</comment>
<organism evidence="2 3">
    <name type="scientific">Pelolinea submarina</name>
    <dbReference type="NCBI Taxonomy" id="913107"/>
    <lineage>
        <taxon>Bacteria</taxon>
        <taxon>Bacillati</taxon>
        <taxon>Chloroflexota</taxon>
        <taxon>Anaerolineae</taxon>
        <taxon>Anaerolineales</taxon>
        <taxon>Anaerolineaceae</taxon>
        <taxon>Pelolinea</taxon>
    </lineage>
</organism>
<dbReference type="InterPro" id="IPR016181">
    <property type="entry name" value="Acyl_CoA_acyltransferase"/>
</dbReference>
<dbReference type="PANTHER" id="PTHR43072">
    <property type="entry name" value="N-ACETYLTRANSFERASE"/>
    <property type="match status" value="1"/>
</dbReference>
<protein>
    <submittedName>
        <fullName evidence="2">Phosphinothricin acetyltransferase</fullName>
    </submittedName>
</protein>
<dbReference type="Proteomes" id="UP000256388">
    <property type="component" value="Unassembled WGS sequence"/>
</dbReference>
<dbReference type="GO" id="GO:0016747">
    <property type="term" value="F:acyltransferase activity, transferring groups other than amino-acyl groups"/>
    <property type="evidence" value="ECO:0007669"/>
    <property type="project" value="InterPro"/>
</dbReference>
<dbReference type="PANTHER" id="PTHR43072:SF8">
    <property type="entry name" value="ACYLTRANSFERASE FABY-RELATED"/>
    <property type="match status" value="1"/>
</dbReference>